<keyword evidence="4" id="KW-1185">Reference proteome</keyword>
<dbReference type="PRINTS" id="PR00050">
    <property type="entry name" value="COLDSHOCK"/>
</dbReference>
<evidence type="ECO:0000313" key="3">
    <source>
        <dbReference type="EMBL" id="NMI00198.1"/>
    </source>
</evidence>
<feature type="compositionally biased region" description="Polar residues" evidence="1">
    <location>
        <begin position="36"/>
        <end position="49"/>
    </location>
</feature>
<feature type="domain" description="CSD" evidence="2">
    <location>
        <begin position="1"/>
        <end position="45"/>
    </location>
</feature>
<sequence length="96" mass="10441">MGGADLFVHFSEIQGGGYQSLEENQRVQFEVGQGQKGPQATASPSSDPTPHSPGGVSTRIEVDQRAPFLSSGARWADLAVERGRFVPGRQWARQRM</sequence>
<gene>
    <name evidence="3" type="ORF">HF526_23225</name>
</gene>
<evidence type="ECO:0000259" key="2">
    <source>
        <dbReference type="PROSITE" id="PS51857"/>
    </source>
</evidence>
<organism evidence="3 4">
    <name type="scientific">Pseudonocardia acidicola</name>
    <dbReference type="NCBI Taxonomy" id="2724939"/>
    <lineage>
        <taxon>Bacteria</taxon>
        <taxon>Bacillati</taxon>
        <taxon>Actinomycetota</taxon>
        <taxon>Actinomycetes</taxon>
        <taxon>Pseudonocardiales</taxon>
        <taxon>Pseudonocardiaceae</taxon>
        <taxon>Pseudonocardia</taxon>
    </lineage>
</organism>
<protein>
    <submittedName>
        <fullName evidence="3">Cold shock domain-containing protein</fullName>
    </submittedName>
</protein>
<dbReference type="Pfam" id="PF00313">
    <property type="entry name" value="CSD"/>
    <property type="match status" value="1"/>
</dbReference>
<reference evidence="3 4" key="1">
    <citation type="submission" date="2020-04" db="EMBL/GenBank/DDBJ databases">
        <authorList>
            <person name="Klaysubun C."/>
            <person name="Duangmal K."/>
            <person name="Lipun K."/>
        </authorList>
    </citation>
    <scope>NUCLEOTIDE SEQUENCE [LARGE SCALE GENOMIC DNA]</scope>
    <source>
        <strain evidence="3 4">K10HN5</strain>
    </source>
</reference>
<evidence type="ECO:0000313" key="4">
    <source>
        <dbReference type="Proteomes" id="UP000820669"/>
    </source>
</evidence>
<dbReference type="SUPFAM" id="SSF50249">
    <property type="entry name" value="Nucleic acid-binding proteins"/>
    <property type="match status" value="1"/>
</dbReference>
<accession>A0ABX1SI66</accession>
<feature type="region of interest" description="Disordered" evidence="1">
    <location>
        <begin position="30"/>
        <end position="58"/>
    </location>
</feature>
<dbReference type="PROSITE" id="PS51857">
    <property type="entry name" value="CSD_2"/>
    <property type="match status" value="1"/>
</dbReference>
<dbReference type="Proteomes" id="UP000820669">
    <property type="component" value="Unassembled WGS sequence"/>
</dbReference>
<proteinExistence type="predicted"/>
<name>A0ABX1SI66_9PSEU</name>
<dbReference type="EMBL" id="JAAXLA010000050">
    <property type="protein sequence ID" value="NMI00198.1"/>
    <property type="molecule type" value="Genomic_DNA"/>
</dbReference>
<dbReference type="InterPro" id="IPR012340">
    <property type="entry name" value="NA-bd_OB-fold"/>
</dbReference>
<dbReference type="Gene3D" id="2.40.50.140">
    <property type="entry name" value="Nucleic acid-binding proteins"/>
    <property type="match status" value="1"/>
</dbReference>
<evidence type="ECO:0000256" key="1">
    <source>
        <dbReference type="SAM" id="MobiDB-lite"/>
    </source>
</evidence>
<comment type="caution">
    <text evidence="3">The sequence shown here is derived from an EMBL/GenBank/DDBJ whole genome shotgun (WGS) entry which is preliminary data.</text>
</comment>
<dbReference type="InterPro" id="IPR002059">
    <property type="entry name" value="CSP_DNA-bd"/>
</dbReference>